<organism evidence="8 9">
    <name type="scientific">Panagrolaimus davidi</name>
    <dbReference type="NCBI Taxonomy" id="227884"/>
    <lineage>
        <taxon>Eukaryota</taxon>
        <taxon>Metazoa</taxon>
        <taxon>Ecdysozoa</taxon>
        <taxon>Nematoda</taxon>
        <taxon>Chromadorea</taxon>
        <taxon>Rhabditida</taxon>
        <taxon>Tylenchina</taxon>
        <taxon>Panagrolaimomorpha</taxon>
        <taxon>Panagrolaimoidea</taxon>
        <taxon>Panagrolaimidae</taxon>
        <taxon>Panagrolaimus</taxon>
    </lineage>
</organism>
<dbReference type="AlphaFoldDB" id="A0A914QIT0"/>
<dbReference type="InterPro" id="IPR036056">
    <property type="entry name" value="Fibrinogen-like_C"/>
</dbReference>
<dbReference type="WBParaSite" id="PDA_v2.g3490.t1">
    <property type="protein sequence ID" value="PDA_v2.g3490.t1"/>
    <property type="gene ID" value="PDA_v2.g3490"/>
</dbReference>
<sequence length="841" mass="92735">MIVAVDEAAISNAILPVTETTPLIITDPSVTLSTATASIKSPQEPACKNNGTFVITGPNSFICKCPENTFGADCSVILTCEVGSCGGNASCTIFNNKKICTCLPGYTGNPNVACNIRTITACVSGDPHYTTFDGAVFDYMGTCPYYLMKSCNSNNFSVIATNALLPNNPSVSTLKEFTIKTQGHEFKVNFNLQLFVDGIYSNYPYYWPSKANPKIIATKPANKVYIHDYFTGAVFTYYQHFLCAEIPELSFLYGNMCGLWGNGNDKCTDDIQAQNGVNFSVPSSCIVHTNLSATYLMDTWVTNNVVDSCIPGGSLLTNTICNTTLAQTQCDLILQAMINTGPFASCSGMNRKVLEARYHDCTYDICSGMSRCDALDDFAHHCTVAIPFVNINGWRSISNCSYPKCPPHSKYSMKTPKCQKSCSDPNYDRSDSCLDGYEEGCICDVNYFYDSNGDNTTEFQFMCRLQADCGCVDPSGNYHRPNEYKLQNNCTLATTCINGSLTSEPHACSINGQCAIINGSPTCQCRSGYIGDGYNCTDINECLNPNMCGANLGQGICTDLPGAYECTCYSPYSGLQCENYTPSRHCADLQLFHGVTENGTYSISIDANYNSNMTDEDLTWIEVFCDMESYGGGWTLMAHGNESGGKTFNDYVNGFGDPISLNVWLGLENIHSMTTTTPTSLRVVVEQCATETYPEETEECIYPFFKVSDVKTQYSVFINSSSTCNGTTSESQKRVDGWISWNPSKIGPKFSTFDKKHEYNCSSKYFNTGWWFNKNGNNLCGNANLNGLRYPCGRNVGQDMYLTWNRNSIADAYVYLRPYGFPNYDYHYTNDPAAQLLLMNK</sequence>
<keyword evidence="1 4" id="KW-0245">EGF-like domain</keyword>
<dbReference type="Pfam" id="PF12947">
    <property type="entry name" value="EGF_3"/>
    <property type="match status" value="1"/>
</dbReference>
<dbReference type="CDD" id="cd00054">
    <property type="entry name" value="EGF_CA"/>
    <property type="match status" value="1"/>
</dbReference>
<comment type="caution">
    <text evidence="4">Lacks conserved residue(s) required for the propagation of feature annotation.</text>
</comment>
<dbReference type="PANTHER" id="PTHR46160:SF9">
    <property type="entry name" value="PROTEIN PRY2-RELATED"/>
    <property type="match status" value="1"/>
</dbReference>
<dbReference type="PROSITE" id="PS00010">
    <property type="entry name" value="ASX_HYDROXYL"/>
    <property type="match status" value="1"/>
</dbReference>
<feature type="domain" description="EGF-like" evidence="5">
    <location>
        <begin position="538"/>
        <end position="578"/>
    </location>
</feature>
<dbReference type="PROSITE" id="PS01186">
    <property type="entry name" value="EGF_2"/>
    <property type="match status" value="3"/>
</dbReference>
<feature type="disulfide bond" evidence="4">
    <location>
        <begin position="568"/>
        <end position="577"/>
    </location>
</feature>
<dbReference type="Pfam" id="PF00094">
    <property type="entry name" value="VWD"/>
    <property type="match status" value="1"/>
</dbReference>
<evidence type="ECO:0000259" key="7">
    <source>
        <dbReference type="PROSITE" id="PS51406"/>
    </source>
</evidence>
<feature type="disulfide bond" evidence="4">
    <location>
        <begin position="65"/>
        <end position="74"/>
    </location>
</feature>
<dbReference type="InterPro" id="IPR001846">
    <property type="entry name" value="VWF_type-D"/>
</dbReference>
<dbReference type="InterPro" id="IPR000742">
    <property type="entry name" value="EGF"/>
</dbReference>
<reference evidence="9" key="1">
    <citation type="submission" date="2022-11" db="UniProtKB">
        <authorList>
            <consortium name="WormBaseParasite"/>
        </authorList>
    </citation>
    <scope>IDENTIFICATION</scope>
</reference>
<dbReference type="InterPro" id="IPR014716">
    <property type="entry name" value="Fibrinogen_a/b/g_C_1"/>
</dbReference>
<dbReference type="SMART" id="SM00186">
    <property type="entry name" value="FBG"/>
    <property type="match status" value="1"/>
</dbReference>
<dbReference type="InterPro" id="IPR024731">
    <property type="entry name" value="NELL2-like_EGF"/>
</dbReference>
<dbReference type="Gene3D" id="2.10.25.10">
    <property type="entry name" value="Laminin"/>
    <property type="match status" value="3"/>
</dbReference>
<evidence type="ECO:0000259" key="6">
    <source>
        <dbReference type="PROSITE" id="PS51233"/>
    </source>
</evidence>
<feature type="domain" description="EGF-like" evidence="5">
    <location>
        <begin position="76"/>
        <end position="115"/>
    </location>
</feature>
<dbReference type="PROSITE" id="PS51233">
    <property type="entry name" value="VWFD"/>
    <property type="match status" value="1"/>
</dbReference>
<evidence type="ECO:0000259" key="5">
    <source>
        <dbReference type="PROSITE" id="PS50026"/>
    </source>
</evidence>
<evidence type="ECO:0000313" key="8">
    <source>
        <dbReference type="Proteomes" id="UP000887578"/>
    </source>
</evidence>
<dbReference type="PANTHER" id="PTHR46160">
    <property type="entry name" value="ALPHA-TECTORIN-RELATED"/>
    <property type="match status" value="1"/>
</dbReference>
<evidence type="ECO:0000256" key="2">
    <source>
        <dbReference type="ARBA" id="ARBA00022729"/>
    </source>
</evidence>
<dbReference type="Pfam" id="PF00147">
    <property type="entry name" value="Fibrinogen_C"/>
    <property type="match status" value="1"/>
</dbReference>
<dbReference type="Proteomes" id="UP000887578">
    <property type="component" value="Unplaced"/>
</dbReference>
<protein>
    <submittedName>
        <fullName evidence="9">Uncharacterized protein</fullName>
    </submittedName>
</protein>
<dbReference type="PROSITE" id="PS51406">
    <property type="entry name" value="FIBRINOGEN_C_2"/>
    <property type="match status" value="1"/>
</dbReference>
<dbReference type="InterPro" id="IPR052749">
    <property type="entry name" value="Alpha-tectorin"/>
</dbReference>
<dbReference type="InterPro" id="IPR001881">
    <property type="entry name" value="EGF-like_Ca-bd_dom"/>
</dbReference>
<keyword evidence="8" id="KW-1185">Reference proteome</keyword>
<dbReference type="CDD" id="cd19941">
    <property type="entry name" value="TIL"/>
    <property type="match status" value="1"/>
</dbReference>
<feature type="domain" description="Fibrinogen C-terminal" evidence="7">
    <location>
        <begin position="577"/>
        <end position="791"/>
    </location>
</feature>
<evidence type="ECO:0000256" key="3">
    <source>
        <dbReference type="ARBA" id="ARBA00023157"/>
    </source>
</evidence>
<dbReference type="PROSITE" id="PS00022">
    <property type="entry name" value="EGF_1"/>
    <property type="match status" value="2"/>
</dbReference>
<dbReference type="InterPro" id="IPR002181">
    <property type="entry name" value="Fibrinogen_a/b/g_C_dom"/>
</dbReference>
<feature type="domain" description="VWFD" evidence="6">
    <location>
        <begin position="119"/>
        <end position="310"/>
    </location>
</feature>
<evidence type="ECO:0000313" key="9">
    <source>
        <dbReference type="WBParaSite" id="PDA_v2.g3490.t1"/>
    </source>
</evidence>
<dbReference type="SMART" id="SM00179">
    <property type="entry name" value="EGF_CA"/>
    <property type="match status" value="1"/>
</dbReference>
<evidence type="ECO:0000256" key="1">
    <source>
        <dbReference type="ARBA" id="ARBA00022536"/>
    </source>
</evidence>
<dbReference type="SUPFAM" id="SSF56496">
    <property type="entry name" value="Fibrinogen C-terminal domain-like"/>
    <property type="match status" value="1"/>
</dbReference>
<dbReference type="GO" id="GO:0005509">
    <property type="term" value="F:calcium ion binding"/>
    <property type="evidence" value="ECO:0007669"/>
    <property type="project" value="InterPro"/>
</dbReference>
<dbReference type="SMART" id="SM00181">
    <property type="entry name" value="EGF"/>
    <property type="match status" value="4"/>
</dbReference>
<proteinExistence type="predicted"/>
<feature type="domain" description="EGF-like" evidence="5">
    <location>
        <begin position="38"/>
        <end position="75"/>
    </location>
</feature>
<keyword evidence="2" id="KW-0732">Signal</keyword>
<dbReference type="SUPFAM" id="SSF57196">
    <property type="entry name" value="EGF/Laminin"/>
    <property type="match status" value="1"/>
</dbReference>
<evidence type="ECO:0000256" key="4">
    <source>
        <dbReference type="PROSITE-ProRule" id="PRU00076"/>
    </source>
</evidence>
<accession>A0A914QIT0</accession>
<dbReference type="InterPro" id="IPR000152">
    <property type="entry name" value="EGF-type_Asp/Asn_hydroxyl_site"/>
</dbReference>
<dbReference type="PROSITE" id="PS50026">
    <property type="entry name" value="EGF_3"/>
    <property type="match status" value="3"/>
</dbReference>
<name>A0A914QIT0_9BILA</name>
<dbReference type="Gene3D" id="3.90.215.10">
    <property type="entry name" value="Gamma Fibrinogen, chain A, domain 1"/>
    <property type="match status" value="1"/>
</dbReference>
<keyword evidence="3 4" id="KW-1015">Disulfide bond</keyword>
<dbReference type="SMART" id="SM00216">
    <property type="entry name" value="VWD"/>
    <property type="match status" value="1"/>
</dbReference>